<dbReference type="GO" id="GO:0004518">
    <property type="term" value="F:nuclease activity"/>
    <property type="evidence" value="ECO:0007669"/>
    <property type="project" value="UniProtKB-KW"/>
</dbReference>
<comment type="function">
    <text evidence="6">Decapping enzyme for NAD-capped RNAs: specifically hydrolyzes the nicotinamide adenine dinucleotide (NAD) cap from a subset of RNAs by removing the entire NAD moiety from the 5'-end of an NAD-capped RNA.</text>
</comment>
<dbReference type="Pfam" id="PF08652">
    <property type="entry name" value="RAI1"/>
    <property type="match status" value="1"/>
</dbReference>
<feature type="compositionally biased region" description="Basic residues" evidence="7">
    <location>
        <begin position="16"/>
        <end position="27"/>
    </location>
</feature>
<evidence type="ECO:0000256" key="6">
    <source>
        <dbReference type="RuleBase" id="RU367113"/>
    </source>
</evidence>
<keyword evidence="6" id="KW-0539">Nucleus</keyword>
<reference evidence="9 10" key="1">
    <citation type="submission" date="2020-07" db="EMBL/GenBank/DDBJ databases">
        <title>The yeast mating-type switching endonuclease HO is a domesticated member of an unorthodox homing genetic element family.</title>
        <authorList>
            <person name="Coughlan A.Y."/>
            <person name="Lombardi L."/>
            <person name="Braun-Galleani S."/>
            <person name="Martos A.R."/>
            <person name="Galeote V."/>
            <person name="Bigey F."/>
            <person name="Dequin S."/>
            <person name="Byrne K.P."/>
            <person name="Wolfe K.H."/>
        </authorList>
    </citation>
    <scope>NUCLEOTIDE SEQUENCE [LARGE SCALE GENOMIC DNA]</scope>
    <source>
        <strain evidence="9 10">NRRL Y-6702</strain>
    </source>
</reference>
<dbReference type="GO" id="GO:0005634">
    <property type="term" value="C:nucleus"/>
    <property type="evidence" value="ECO:0007669"/>
    <property type="project" value="UniProtKB-SubCell"/>
</dbReference>
<dbReference type="InterPro" id="IPR013961">
    <property type="entry name" value="RAI1"/>
</dbReference>
<dbReference type="GO" id="GO:0110155">
    <property type="term" value="P:NAD-cap decapping"/>
    <property type="evidence" value="ECO:0007669"/>
    <property type="project" value="TreeGrafter"/>
</dbReference>
<sequence>MQLKTNTNGSQGVKEKKNKSRPKTKKKQAVACIPGECFTVPKICYSVKRPWHFYTECREVATYHNGCLLLGTHFDLPTIPRLSRDISQLCDLNSIEYKRKFLGANLYSDYENHNPPTLQELDDATPCFQYYNKLRSTSSFSLSHLSDEVQTILSPRHHIVEMVMSLFDGDEFSMICTTFGSGKILFSLDNTRKKMLPAGSDNRMKKMAYTGIALERALTHNDTRPYFSIVEGFIKEKDVNLILRCEMDAINELKNMYTELKCYSKLNLHNIHHRRKMLKTWVQISLIPQSDLIIGLRDQGGILRDLLWYSREKLYADLTNPSLPRNKRYKDFNPNVAVAWFHHCIHAITQNLLHCTNDITPSQSFKVVFYTNHAIKINQLNSVPRYAKTIIQKYSTSSI</sequence>
<comment type="catalytic activity">
    <reaction evidence="4">
        <text>a 5'-end (N(7)-methyl 5'-triphosphoguanosine)-ribonucleoside-ribonucleotide in mRNA + H2O = a (N(7)-methyl 5'-triphosphoguanosine)-nucleoside + a 5'-end phospho-ribonucleoside in mRNA + H(+)</text>
        <dbReference type="Rhea" id="RHEA:66928"/>
        <dbReference type="Rhea" id="RHEA-COMP:15692"/>
        <dbReference type="Rhea" id="RHEA-COMP:17313"/>
        <dbReference type="ChEBI" id="CHEBI:15377"/>
        <dbReference type="ChEBI" id="CHEBI:15378"/>
        <dbReference type="ChEBI" id="CHEBI:138282"/>
        <dbReference type="ChEBI" id="CHEBI:172876"/>
        <dbReference type="ChEBI" id="CHEBI:172877"/>
    </reaction>
    <physiologicalReaction direction="left-to-right" evidence="4">
        <dbReference type="Rhea" id="RHEA:66929"/>
    </physiologicalReaction>
</comment>
<dbReference type="PANTHER" id="PTHR12395">
    <property type="entry name" value="DOM-3 RELATED"/>
    <property type="match status" value="1"/>
</dbReference>
<feature type="domain" description="RAI1-like" evidence="8">
    <location>
        <begin position="102"/>
        <end position="381"/>
    </location>
</feature>
<dbReference type="EMBL" id="CP058606">
    <property type="protein sequence ID" value="QLG72066.1"/>
    <property type="molecule type" value="Genomic_DNA"/>
</dbReference>
<keyword evidence="6" id="KW-0694">RNA-binding</keyword>
<dbReference type="InterPro" id="IPR039039">
    <property type="entry name" value="RAI1-like_fam"/>
</dbReference>
<comment type="cofactor">
    <cofactor evidence="1 6">
        <name>a divalent metal cation</name>
        <dbReference type="ChEBI" id="CHEBI:60240"/>
    </cofactor>
</comment>
<keyword evidence="6" id="KW-0547">Nucleotide-binding</keyword>
<organism evidence="9 10">
    <name type="scientific">Zygotorulaspora mrakii</name>
    <name type="common">Zygosaccharomyces mrakii</name>
    <dbReference type="NCBI Taxonomy" id="42260"/>
    <lineage>
        <taxon>Eukaryota</taxon>
        <taxon>Fungi</taxon>
        <taxon>Dikarya</taxon>
        <taxon>Ascomycota</taxon>
        <taxon>Saccharomycotina</taxon>
        <taxon>Saccharomycetes</taxon>
        <taxon>Saccharomycetales</taxon>
        <taxon>Saccharomycetaceae</taxon>
        <taxon>Zygotorulaspora</taxon>
    </lineage>
</organism>
<dbReference type="GO" id="GO:0000166">
    <property type="term" value="F:nucleotide binding"/>
    <property type="evidence" value="ECO:0007669"/>
    <property type="project" value="UniProtKB-KW"/>
</dbReference>
<accession>A0A7H9B0X4</accession>
<dbReference type="GeneID" id="59235764"/>
<comment type="catalytic activity">
    <reaction evidence="5">
        <text>a 5'-end NAD(+)-phospho-ribonucleoside in mRNA + H2O = a 5'-end phospho-ribonucleoside in mRNA + NAD(+) + H(+)</text>
        <dbReference type="Rhea" id="RHEA:60880"/>
        <dbReference type="Rhea" id="RHEA-COMP:15692"/>
        <dbReference type="Rhea" id="RHEA-COMP:15698"/>
        <dbReference type="ChEBI" id="CHEBI:15377"/>
        <dbReference type="ChEBI" id="CHEBI:15378"/>
        <dbReference type="ChEBI" id="CHEBI:57540"/>
        <dbReference type="ChEBI" id="CHEBI:138282"/>
        <dbReference type="ChEBI" id="CHEBI:144029"/>
    </reaction>
    <physiologicalReaction direction="left-to-right" evidence="5">
        <dbReference type="Rhea" id="RHEA:60881"/>
    </physiologicalReaction>
</comment>
<dbReference type="GO" id="GO:0000956">
    <property type="term" value="P:nuclear-transcribed mRNA catabolic process"/>
    <property type="evidence" value="ECO:0007669"/>
    <property type="project" value="TreeGrafter"/>
</dbReference>
<evidence type="ECO:0000313" key="10">
    <source>
        <dbReference type="Proteomes" id="UP000509704"/>
    </source>
</evidence>
<dbReference type="GO" id="GO:0003723">
    <property type="term" value="F:RNA binding"/>
    <property type="evidence" value="ECO:0007669"/>
    <property type="project" value="UniProtKB-KW"/>
</dbReference>
<evidence type="ECO:0000313" key="9">
    <source>
        <dbReference type="EMBL" id="QLG72066.1"/>
    </source>
</evidence>
<dbReference type="Proteomes" id="UP000509704">
    <property type="component" value="Chromosome 3"/>
</dbReference>
<evidence type="ECO:0000259" key="8">
    <source>
        <dbReference type="Pfam" id="PF08652"/>
    </source>
</evidence>
<feature type="compositionally biased region" description="Polar residues" evidence="7">
    <location>
        <begin position="1"/>
        <end position="11"/>
    </location>
</feature>
<keyword evidence="6" id="KW-0479">Metal-binding</keyword>
<comment type="similarity">
    <text evidence="2 6">Belongs to the DXO/Dom3Z family.</text>
</comment>
<dbReference type="GO" id="GO:0034353">
    <property type="term" value="F:mRNA 5'-diphosphatase activity"/>
    <property type="evidence" value="ECO:0007669"/>
    <property type="project" value="TreeGrafter"/>
</dbReference>
<evidence type="ECO:0000256" key="3">
    <source>
        <dbReference type="ARBA" id="ARBA00022722"/>
    </source>
</evidence>
<gene>
    <name evidence="9" type="ORF">HG535_0C04200</name>
</gene>
<keyword evidence="3 6" id="KW-0540">Nuclease</keyword>
<dbReference type="OrthoDB" id="5853397at2759"/>
<dbReference type="EC" id="3.6.1.-" evidence="6"/>
<keyword evidence="6" id="KW-0378">Hydrolase</keyword>
<comment type="subcellular location">
    <subcellularLocation>
        <location evidence="6">Nucleus</location>
    </subcellularLocation>
</comment>
<feature type="region of interest" description="Disordered" evidence="7">
    <location>
        <begin position="1"/>
        <end position="27"/>
    </location>
</feature>
<proteinExistence type="inferred from homology"/>
<protein>
    <recommendedName>
        <fullName evidence="6">Decapping nuclease</fullName>
        <ecNumber evidence="6">3.6.1.-</ecNumber>
    </recommendedName>
</protein>
<dbReference type="AlphaFoldDB" id="A0A7H9B0X4"/>
<dbReference type="KEGG" id="zmk:HG535_0C04200"/>
<dbReference type="RefSeq" id="XP_037143794.1">
    <property type="nucleotide sequence ID" value="XM_037287899.1"/>
</dbReference>
<keyword evidence="10" id="KW-1185">Reference proteome</keyword>
<dbReference type="PANTHER" id="PTHR12395:SF25">
    <property type="entry name" value="DECAPPING AND EXORIBONUCLEASE PROTEIN 1"/>
    <property type="match status" value="1"/>
</dbReference>
<evidence type="ECO:0000256" key="5">
    <source>
        <dbReference type="ARBA" id="ARBA00048124"/>
    </source>
</evidence>
<dbReference type="GO" id="GO:0005829">
    <property type="term" value="C:cytosol"/>
    <property type="evidence" value="ECO:0007669"/>
    <property type="project" value="TreeGrafter"/>
</dbReference>
<evidence type="ECO:0000256" key="4">
    <source>
        <dbReference type="ARBA" id="ARBA00044676"/>
    </source>
</evidence>
<evidence type="ECO:0000256" key="2">
    <source>
        <dbReference type="ARBA" id="ARBA00006562"/>
    </source>
</evidence>
<dbReference type="GO" id="GO:0046872">
    <property type="term" value="F:metal ion binding"/>
    <property type="evidence" value="ECO:0007669"/>
    <property type="project" value="UniProtKB-KW"/>
</dbReference>
<evidence type="ECO:0000256" key="7">
    <source>
        <dbReference type="SAM" id="MobiDB-lite"/>
    </source>
</evidence>
<evidence type="ECO:0000256" key="1">
    <source>
        <dbReference type="ARBA" id="ARBA00001968"/>
    </source>
</evidence>
<name>A0A7H9B0X4_ZYGMR</name>